<evidence type="ECO:0000256" key="8">
    <source>
        <dbReference type="ARBA" id="ARBA00023016"/>
    </source>
</evidence>
<dbReference type="Proteomes" id="UP000176603">
    <property type="component" value="Unassembled WGS sequence"/>
</dbReference>
<dbReference type="SUPFAM" id="SSF52540">
    <property type="entry name" value="P-loop containing nucleoside triphosphate hydrolases"/>
    <property type="match status" value="1"/>
</dbReference>
<keyword evidence="9 11" id="KW-0238">DNA-binding</keyword>
<dbReference type="InterPro" id="IPR004504">
    <property type="entry name" value="DNA_repair_RadA"/>
</dbReference>
<dbReference type="GO" id="GO:0003684">
    <property type="term" value="F:damaged DNA binding"/>
    <property type="evidence" value="ECO:0007669"/>
    <property type="project" value="InterPro"/>
</dbReference>
<dbReference type="Pfam" id="PF13481">
    <property type="entry name" value="AAA_25"/>
    <property type="match status" value="1"/>
</dbReference>
<comment type="function">
    <text evidence="11">Plays a role in repairing double-strand DNA breaks, probably involving stabilizing or processing branched DNA or blocked replication forks.</text>
</comment>
<dbReference type="EMBL" id="MGEH01000028">
    <property type="protein sequence ID" value="OGL78587.1"/>
    <property type="molecule type" value="Genomic_DNA"/>
</dbReference>
<dbReference type="InterPro" id="IPR014721">
    <property type="entry name" value="Ribsml_uS5_D2-typ_fold_subgr"/>
</dbReference>
<keyword evidence="5" id="KW-0378">Hydrolase</keyword>
<evidence type="ECO:0000256" key="13">
    <source>
        <dbReference type="RuleBase" id="RU003555"/>
    </source>
</evidence>
<comment type="function">
    <text evidence="13">DNA-dependent ATPase involved in processing of recombination intermediates, plays a role in repairing DNA breaks. Stimulates the branch migration of RecA-mediated strand transfer reactions, allowing the 3' invading strand to extend heteroduplex DNA faster. Binds ssDNA in the presence of ADP but not other nucleotides, has ATPase activity that is stimulated by ssDNA and various branched DNA structures, but inhibited by SSB. Does not have RecA's homology-searching function.</text>
</comment>
<dbReference type="STRING" id="1802399.A3E39_02055"/>
<evidence type="ECO:0000256" key="10">
    <source>
        <dbReference type="ARBA" id="ARBA00023204"/>
    </source>
</evidence>
<evidence type="ECO:0000256" key="12">
    <source>
        <dbReference type="NCBIfam" id="TIGR00416"/>
    </source>
</evidence>
<evidence type="ECO:0000256" key="6">
    <source>
        <dbReference type="ARBA" id="ARBA00022833"/>
    </source>
</evidence>
<evidence type="ECO:0000256" key="9">
    <source>
        <dbReference type="ARBA" id="ARBA00023125"/>
    </source>
</evidence>
<dbReference type="PANTHER" id="PTHR32472:SF10">
    <property type="entry name" value="DNA REPAIR PROTEIN RADA-LIKE PROTEIN"/>
    <property type="match status" value="1"/>
</dbReference>
<evidence type="ECO:0000313" key="17">
    <source>
        <dbReference type="Proteomes" id="UP000176603"/>
    </source>
</evidence>
<dbReference type="InterPro" id="IPR020568">
    <property type="entry name" value="Ribosomal_Su5_D2-typ_SF"/>
</dbReference>
<dbReference type="InterPro" id="IPR003593">
    <property type="entry name" value="AAA+_ATPase"/>
</dbReference>
<keyword evidence="7 11" id="KW-0067">ATP-binding</keyword>
<gene>
    <name evidence="11" type="primary">radA</name>
    <name evidence="16" type="ORF">A3E39_02055</name>
</gene>
<dbReference type="GO" id="GO:0005524">
    <property type="term" value="F:ATP binding"/>
    <property type="evidence" value="ECO:0007669"/>
    <property type="project" value="UniProtKB-UniRule"/>
</dbReference>
<evidence type="ECO:0000256" key="2">
    <source>
        <dbReference type="ARBA" id="ARBA00022741"/>
    </source>
</evidence>
<dbReference type="Gene3D" id="3.30.230.10">
    <property type="match status" value="1"/>
</dbReference>
<dbReference type="SUPFAM" id="SSF54211">
    <property type="entry name" value="Ribosomal protein S5 domain 2-like"/>
    <property type="match status" value="1"/>
</dbReference>
<dbReference type="PANTHER" id="PTHR32472">
    <property type="entry name" value="DNA REPAIR PROTEIN RADA"/>
    <property type="match status" value="1"/>
</dbReference>
<dbReference type="GO" id="GO:0140664">
    <property type="term" value="F:ATP-dependent DNA damage sensor activity"/>
    <property type="evidence" value="ECO:0007669"/>
    <property type="project" value="InterPro"/>
</dbReference>
<keyword evidence="1 11" id="KW-0479">Metal-binding</keyword>
<dbReference type="Gene3D" id="3.40.50.300">
    <property type="entry name" value="P-loop containing nucleotide triphosphate hydrolases"/>
    <property type="match status" value="1"/>
</dbReference>
<dbReference type="AlphaFoldDB" id="A0A1F7ULL9"/>
<keyword evidence="10 11" id="KW-0234">DNA repair</keyword>
<feature type="compositionally biased region" description="Basic and acidic residues" evidence="14">
    <location>
        <begin position="41"/>
        <end position="53"/>
    </location>
</feature>
<feature type="region of interest" description="Disordered" evidence="14">
    <location>
        <begin position="37"/>
        <end position="70"/>
    </location>
</feature>
<feature type="binding site" evidence="11">
    <location>
        <begin position="96"/>
        <end position="103"/>
    </location>
    <ligand>
        <name>ATP</name>
        <dbReference type="ChEBI" id="CHEBI:30616"/>
    </ligand>
</feature>
<reference evidence="16 17" key="1">
    <citation type="journal article" date="2016" name="Nat. Commun.">
        <title>Thousands of microbial genomes shed light on interconnected biogeochemical processes in an aquifer system.</title>
        <authorList>
            <person name="Anantharaman K."/>
            <person name="Brown C.T."/>
            <person name="Hug L.A."/>
            <person name="Sharon I."/>
            <person name="Castelle C.J."/>
            <person name="Probst A.J."/>
            <person name="Thomas B.C."/>
            <person name="Singh A."/>
            <person name="Wilkins M.J."/>
            <person name="Karaoz U."/>
            <person name="Brodie E.L."/>
            <person name="Williams K.H."/>
            <person name="Hubbard S.S."/>
            <person name="Banfield J.F."/>
        </authorList>
    </citation>
    <scope>NUCLEOTIDE SEQUENCE [LARGE SCALE GENOMIC DNA]</scope>
</reference>
<dbReference type="InterPro" id="IPR020588">
    <property type="entry name" value="RecA_ATP-bd"/>
</dbReference>
<evidence type="ECO:0000256" key="1">
    <source>
        <dbReference type="ARBA" id="ARBA00022723"/>
    </source>
</evidence>
<comment type="similarity">
    <text evidence="11 13">Belongs to the RecA family. RadA subfamily.</text>
</comment>
<dbReference type="GO" id="GO:0008270">
    <property type="term" value="F:zinc ion binding"/>
    <property type="evidence" value="ECO:0007669"/>
    <property type="project" value="UniProtKB-KW"/>
</dbReference>
<comment type="caution">
    <text evidence="16">The sequence shown here is derived from an EMBL/GenBank/DDBJ whole genome shotgun (WGS) entry which is preliminary data.</text>
</comment>
<dbReference type="InterPro" id="IPR027417">
    <property type="entry name" value="P-loop_NTPase"/>
</dbReference>
<dbReference type="Pfam" id="PF18073">
    <property type="entry name" value="Zn_ribbon_LapB"/>
    <property type="match status" value="1"/>
</dbReference>
<keyword evidence="2 11" id="KW-0547">Nucleotide-binding</keyword>
<dbReference type="GO" id="GO:0016787">
    <property type="term" value="F:hydrolase activity"/>
    <property type="evidence" value="ECO:0007669"/>
    <property type="project" value="UniProtKB-KW"/>
</dbReference>
<keyword evidence="3 11" id="KW-0227">DNA damage</keyword>
<dbReference type="Pfam" id="PF13541">
    <property type="entry name" value="ChlI"/>
    <property type="match status" value="1"/>
</dbReference>
<evidence type="ECO:0000313" key="16">
    <source>
        <dbReference type="EMBL" id="OGL78587.1"/>
    </source>
</evidence>
<sequence length="456" mass="47831">MSKSKQLYHCTACGAQFLRWTGRCTDCGKWSTVVEAGGGDEDARPSRTADAKPGKVRPFSSVTSETAAVRRSSGHADLDRVLAGGFVPGSVTLLGGEPGIGKSTLLAQCAIALAETKSRVLYVTGEESPSQVALRLRRMTATIPETLTFLDATDASVVAATVRDEKPDLTIVDSIQAMRLADVTGEAGNVTQVKASAATITEAAKAANVPVVLAGQVTKEGDLAGPRLLEHLVDTVLMLEGDTSGRFRLLRAQKHRFGPTDEVAVLSMTEKGLTSVDDPSAELLRDRPAHVAGSVVTCLMEGHRPILIELQALVSHAGYGTPVRRATGIDTSRLGLLIAVLARRAGLKILDKDVYANAAGGLDAKEPATDLALCLAIASAVSDMPVDAKTVAAGEVGLGGEIRPIPFPELRTKEAARHGFTTIILPRGSKTRPVDGLTIIEAGTVREAILKVSSRP</sequence>
<comment type="domain">
    <text evidence="11">The middle region has homology to RecA with ATPase motifs including the RadA KNRFG motif, while the C-terminus is homologous to Lon protease.</text>
</comment>
<evidence type="ECO:0000256" key="3">
    <source>
        <dbReference type="ARBA" id="ARBA00022763"/>
    </source>
</evidence>
<feature type="domain" description="RecA family profile 1" evidence="15">
    <location>
        <begin position="67"/>
        <end position="217"/>
    </location>
</feature>
<dbReference type="PROSITE" id="PS50162">
    <property type="entry name" value="RECA_2"/>
    <property type="match status" value="1"/>
</dbReference>
<dbReference type="PRINTS" id="PR01874">
    <property type="entry name" value="DNAREPAIRADA"/>
</dbReference>
<evidence type="ECO:0000259" key="15">
    <source>
        <dbReference type="PROSITE" id="PS50162"/>
    </source>
</evidence>
<accession>A0A1F7ULL9</accession>
<keyword evidence="6 13" id="KW-0862">Zinc</keyword>
<dbReference type="NCBIfam" id="TIGR00416">
    <property type="entry name" value="sms"/>
    <property type="match status" value="1"/>
</dbReference>
<protein>
    <recommendedName>
        <fullName evidence="11 12">DNA repair protein RadA</fullName>
    </recommendedName>
</protein>
<name>A0A1F7ULL9_9BACT</name>
<dbReference type="HAMAP" id="MF_01498">
    <property type="entry name" value="RadA_bact"/>
    <property type="match status" value="1"/>
</dbReference>
<evidence type="ECO:0000256" key="4">
    <source>
        <dbReference type="ARBA" id="ARBA00022771"/>
    </source>
</evidence>
<evidence type="ECO:0000256" key="5">
    <source>
        <dbReference type="ARBA" id="ARBA00022801"/>
    </source>
</evidence>
<evidence type="ECO:0000256" key="14">
    <source>
        <dbReference type="SAM" id="MobiDB-lite"/>
    </source>
</evidence>
<keyword evidence="4 13" id="KW-0863">Zinc-finger</keyword>
<feature type="region of interest" description="Lon-protease-like" evidence="11">
    <location>
        <begin position="353"/>
        <end position="456"/>
    </location>
</feature>
<dbReference type="SMART" id="SM00382">
    <property type="entry name" value="AAA"/>
    <property type="match status" value="1"/>
</dbReference>
<dbReference type="InterPro" id="IPR041166">
    <property type="entry name" value="Rubredoxin_2"/>
</dbReference>
<proteinExistence type="inferred from homology"/>
<dbReference type="GO" id="GO:0000725">
    <property type="term" value="P:recombinational repair"/>
    <property type="evidence" value="ECO:0007669"/>
    <property type="project" value="UniProtKB-UniRule"/>
</dbReference>
<evidence type="ECO:0000256" key="7">
    <source>
        <dbReference type="ARBA" id="ARBA00022840"/>
    </source>
</evidence>
<dbReference type="GO" id="GO:0005829">
    <property type="term" value="C:cytosol"/>
    <property type="evidence" value="ECO:0007669"/>
    <property type="project" value="TreeGrafter"/>
</dbReference>
<keyword evidence="8 11" id="KW-0346">Stress response</keyword>
<organism evidence="16 17">
    <name type="scientific">Candidatus Uhrbacteria bacterium RIFCSPHIGHO2_12_FULL_60_25</name>
    <dbReference type="NCBI Taxonomy" id="1802399"/>
    <lineage>
        <taxon>Bacteria</taxon>
        <taxon>Candidatus Uhriibacteriota</taxon>
    </lineage>
</organism>
<evidence type="ECO:0000256" key="11">
    <source>
        <dbReference type="HAMAP-Rule" id="MF_01498"/>
    </source>
</evidence>
<comment type="caution">
    <text evidence="11">Lacks conserved residue(s) required for the propagation of feature annotation.</text>
</comment>